<sequence>MSGAEFTLDPRRQRIGAMAAICYVVFFVVSLVLPGRLNGNAPIFTPYSPDETVSRYLAETTRGAIAYGAFFQALSALALLVFVPYATDYARRLAPEGGYAGVIRAGGTVSAALLLVSSSVQWVSNRPSTGGDLRVFRAISDITFVTGAAPHVATLGLLVGAVAGVGLKTRALPRWLCWFGFVIAAASLLSMLSLLFEAATIFIPAGRYIGMVWFLALAVVLLVRRTTGAPSIQTGPGVGR</sequence>
<keyword evidence="1" id="KW-0812">Transmembrane</keyword>
<evidence type="ECO:0000256" key="1">
    <source>
        <dbReference type="SAM" id="Phobius"/>
    </source>
</evidence>
<name>A0ABS6AXJ1_9NOCA</name>
<protein>
    <recommendedName>
        <fullName evidence="4">DUF4386 domain-containing protein</fullName>
    </recommendedName>
</protein>
<evidence type="ECO:0000313" key="2">
    <source>
        <dbReference type="EMBL" id="MBU3062236.1"/>
    </source>
</evidence>
<reference evidence="2 3" key="1">
    <citation type="submission" date="2021-06" db="EMBL/GenBank/DDBJ databases">
        <title>Actinomycetes sequencing.</title>
        <authorList>
            <person name="Shan Q."/>
        </authorList>
    </citation>
    <scope>NUCLEOTIDE SEQUENCE [LARGE SCALE GENOMIC DNA]</scope>
    <source>
        <strain evidence="2 3">NEAU-G5</strain>
    </source>
</reference>
<evidence type="ECO:0008006" key="4">
    <source>
        <dbReference type="Google" id="ProtNLM"/>
    </source>
</evidence>
<dbReference type="EMBL" id="JAHKNI010000003">
    <property type="protein sequence ID" value="MBU3062236.1"/>
    <property type="molecule type" value="Genomic_DNA"/>
</dbReference>
<evidence type="ECO:0000313" key="3">
    <source>
        <dbReference type="Proteomes" id="UP000733379"/>
    </source>
</evidence>
<feature type="transmembrane region" description="Helical" evidence="1">
    <location>
        <begin position="15"/>
        <end position="33"/>
    </location>
</feature>
<organism evidence="2 3">
    <name type="scientific">Nocardia albiluteola</name>
    <dbReference type="NCBI Taxonomy" id="2842303"/>
    <lineage>
        <taxon>Bacteria</taxon>
        <taxon>Bacillati</taxon>
        <taxon>Actinomycetota</taxon>
        <taxon>Actinomycetes</taxon>
        <taxon>Mycobacteriales</taxon>
        <taxon>Nocardiaceae</taxon>
        <taxon>Nocardia</taxon>
    </lineage>
</organism>
<accession>A0ABS6AXJ1</accession>
<keyword evidence="3" id="KW-1185">Reference proteome</keyword>
<feature type="transmembrane region" description="Helical" evidence="1">
    <location>
        <begin position="175"/>
        <end position="195"/>
    </location>
</feature>
<keyword evidence="1" id="KW-0472">Membrane</keyword>
<gene>
    <name evidence="2" type="ORF">KO481_11950</name>
</gene>
<proteinExistence type="predicted"/>
<keyword evidence="1" id="KW-1133">Transmembrane helix</keyword>
<dbReference type="Proteomes" id="UP000733379">
    <property type="component" value="Unassembled WGS sequence"/>
</dbReference>
<comment type="caution">
    <text evidence="2">The sequence shown here is derived from an EMBL/GenBank/DDBJ whole genome shotgun (WGS) entry which is preliminary data.</text>
</comment>
<feature type="transmembrane region" description="Helical" evidence="1">
    <location>
        <begin position="64"/>
        <end position="86"/>
    </location>
</feature>
<dbReference type="RefSeq" id="WP_215917106.1">
    <property type="nucleotide sequence ID" value="NZ_JAHKNI010000003.1"/>
</dbReference>
<feature type="transmembrane region" description="Helical" evidence="1">
    <location>
        <begin position="201"/>
        <end position="223"/>
    </location>
</feature>
<feature type="transmembrane region" description="Helical" evidence="1">
    <location>
        <begin position="142"/>
        <end position="163"/>
    </location>
</feature>